<protein>
    <submittedName>
        <fullName evidence="2">Uncharacterized protein</fullName>
    </submittedName>
</protein>
<comment type="caution">
    <text evidence="2">The sequence shown here is derived from an EMBL/GenBank/DDBJ whole genome shotgun (WGS) entry which is preliminary data.</text>
</comment>
<evidence type="ECO:0000256" key="1">
    <source>
        <dbReference type="SAM" id="SignalP"/>
    </source>
</evidence>
<name>A0A7C8IFU8_9PLEO</name>
<keyword evidence="3" id="KW-1185">Reference proteome</keyword>
<dbReference type="EMBL" id="JAADJZ010000001">
    <property type="protein sequence ID" value="KAF2878574.1"/>
    <property type="molecule type" value="Genomic_DNA"/>
</dbReference>
<evidence type="ECO:0000313" key="2">
    <source>
        <dbReference type="EMBL" id="KAF2878574.1"/>
    </source>
</evidence>
<dbReference type="Proteomes" id="UP000481861">
    <property type="component" value="Unassembled WGS sequence"/>
</dbReference>
<gene>
    <name evidence="2" type="ORF">BDV95DRAFT_663691</name>
</gene>
<evidence type="ECO:0000313" key="3">
    <source>
        <dbReference type="Proteomes" id="UP000481861"/>
    </source>
</evidence>
<feature type="chain" id="PRO_5028966293" evidence="1">
    <location>
        <begin position="19"/>
        <end position="247"/>
    </location>
</feature>
<feature type="signal peptide" evidence="1">
    <location>
        <begin position="1"/>
        <end position="18"/>
    </location>
</feature>
<reference evidence="2 3" key="1">
    <citation type="submission" date="2020-01" db="EMBL/GenBank/DDBJ databases">
        <authorList>
            <consortium name="DOE Joint Genome Institute"/>
            <person name="Haridas S."/>
            <person name="Albert R."/>
            <person name="Binder M."/>
            <person name="Bloem J."/>
            <person name="Labutti K."/>
            <person name="Salamov A."/>
            <person name="Andreopoulos B."/>
            <person name="Baker S.E."/>
            <person name="Barry K."/>
            <person name="Bills G."/>
            <person name="Bluhm B.H."/>
            <person name="Cannon C."/>
            <person name="Castanera R."/>
            <person name="Culley D.E."/>
            <person name="Daum C."/>
            <person name="Ezra D."/>
            <person name="Gonzalez J.B."/>
            <person name="Henrissat B."/>
            <person name="Kuo A."/>
            <person name="Liang C."/>
            <person name="Lipzen A."/>
            <person name="Lutzoni F."/>
            <person name="Magnuson J."/>
            <person name="Mondo S."/>
            <person name="Nolan M."/>
            <person name="Ohm R."/>
            <person name="Pangilinan J."/>
            <person name="Park H.-J.H."/>
            <person name="Ramirez L."/>
            <person name="Alfaro M."/>
            <person name="Sun H."/>
            <person name="Tritt A."/>
            <person name="Yoshinaga Y."/>
            <person name="Zwiers L.-H.L."/>
            <person name="Turgeon B.G."/>
            <person name="Goodwin S.B."/>
            <person name="Spatafora J.W."/>
            <person name="Crous P.W."/>
            <person name="Grigoriev I.V."/>
        </authorList>
    </citation>
    <scope>NUCLEOTIDE SEQUENCE [LARGE SCALE GENOMIC DNA]</scope>
    <source>
        <strain evidence="2 3">CBS 611.86</strain>
    </source>
</reference>
<sequence>MLFSVFFSTVLLASLTAANPAAESEHNTPTSTHNGLSARQGNLEHRAAPIATPTVVVTLDTHQQNVGILSSTDMYAKVLSGLNQLCPKGKIHCNRRSDVVQFNGIAWNNTNNWETNGHLTLGVQSATFPKDFTALRDAMVDTVARSWQFQIEEATNCVELKLNGDRSGKFCNVANRIEVRVAESQATDAHLHAYIYFNFNLGAEAGGKFSCVASKAGALKAIMDTKQPYLEPLKTSDVAAEVVCRNQ</sequence>
<dbReference type="AlphaFoldDB" id="A0A7C8IFU8"/>
<proteinExistence type="predicted"/>
<keyword evidence="1" id="KW-0732">Signal</keyword>
<organism evidence="2 3">
    <name type="scientific">Massariosphaeria phaeospora</name>
    <dbReference type="NCBI Taxonomy" id="100035"/>
    <lineage>
        <taxon>Eukaryota</taxon>
        <taxon>Fungi</taxon>
        <taxon>Dikarya</taxon>
        <taxon>Ascomycota</taxon>
        <taxon>Pezizomycotina</taxon>
        <taxon>Dothideomycetes</taxon>
        <taxon>Pleosporomycetidae</taxon>
        <taxon>Pleosporales</taxon>
        <taxon>Pleosporales incertae sedis</taxon>
        <taxon>Massariosphaeria</taxon>
    </lineage>
</organism>
<accession>A0A7C8IFU8</accession>